<dbReference type="RefSeq" id="WP_167671230.1">
    <property type="nucleotide sequence ID" value="NZ_JAATJS010000001.1"/>
</dbReference>
<feature type="transmembrane region" description="Helical" evidence="1">
    <location>
        <begin position="45"/>
        <end position="63"/>
    </location>
</feature>
<sequence length="139" mass="16047">MDQMWDFIKQFSKPNPSEDQAHERSWYGITASVVILALWMHRLGLFSDVVPAAMCIALAIVFWRGERGIHPYSGRQRVVNKGHFLLATIVFLGIAVALLNSTPAWWYPTPSPYWIVIPYAAFVLLSALRGWRIDWWRSE</sequence>
<evidence type="ECO:0000313" key="3">
    <source>
        <dbReference type="Proteomes" id="UP000707352"/>
    </source>
</evidence>
<organism evidence="2 3">
    <name type="scientific">Microvirga terricola</name>
    <dbReference type="NCBI Taxonomy" id="2719797"/>
    <lineage>
        <taxon>Bacteria</taxon>
        <taxon>Pseudomonadati</taxon>
        <taxon>Pseudomonadota</taxon>
        <taxon>Alphaproteobacteria</taxon>
        <taxon>Hyphomicrobiales</taxon>
        <taxon>Methylobacteriaceae</taxon>
        <taxon>Microvirga</taxon>
    </lineage>
</organism>
<accession>A0ABX0V684</accession>
<proteinExistence type="predicted"/>
<reference evidence="2 3" key="1">
    <citation type="submission" date="2020-03" db="EMBL/GenBank/DDBJ databases">
        <title>The genome sequence of Microvirga sp. c23x22.</title>
        <authorList>
            <person name="Zhang X."/>
        </authorList>
    </citation>
    <scope>NUCLEOTIDE SEQUENCE [LARGE SCALE GENOMIC DNA]</scope>
    <source>
        <strain evidence="3">c23x22</strain>
    </source>
</reference>
<feature type="transmembrane region" description="Helical" evidence="1">
    <location>
        <begin position="113"/>
        <end position="131"/>
    </location>
</feature>
<evidence type="ECO:0000256" key="1">
    <source>
        <dbReference type="SAM" id="Phobius"/>
    </source>
</evidence>
<dbReference type="Proteomes" id="UP000707352">
    <property type="component" value="Unassembled WGS sequence"/>
</dbReference>
<name>A0ABX0V684_9HYPH</name>
<keyword evidence="1" id="KW-0472">Membrane</keyword>
<gene>
    <name evidence="2" type="ORF">HB375_01760</name>
</gene>
<keyword evidence="3" id="KW-1185">Reference proteome</keyword>
<comment type="caution">
    <text evidence="2">The sequence shown here is derived from an EMBL/GenBank/DDBJ whole genome shotgun (WGS) entry which is preliminary data.</text>
</comment>
<keyword evidence="1" id="KW-0812">Transmembrane</keyword>
<feature type="transmembrane region" description="Helical" evidence="1">
    <location>
        <begin position="84"/>
        <end position="107"/>
    </location>
</feature>
<protein>
    <submittedName>
        <fullName evidence="2">Uncharacterized protein</fullName>
    </submittedName>
</protein>
<keyword evidence="1" id="KW-1133">Transmembrane helix</keyword>
<evidence type="ECO:0000313" key="2">
    <source>
        <dbReference type="EMBL" id="NIX75338.1"/>
    </source>
</evidence>
<dbReference type="EMBL" id="JAATJS010000001">
    <property type="protein sequence ID" value="NIX75338.1"/>
    <property type="molecule type" value="Genomic_DNA"/>
</dbReference>